<dbReference type="EMBL" id="CAEFZW010000014">
    <property type="protein sequence ID" value="CAB4257285.1"/>
    <property type="molecule type" value="Genomic_DNA"/>
</dbReference>
<dbReference type="Pfam" id="PF17649">
    <property type="entry name" value="VPS38"/>
    <property type="match status" value="1"/>
</dbReference>
<protein>
    <submittedName>
        <fullName evidence="1">Similar to Saccharomyces cerevisiae YLR360W VPS38 Part of a Vps34p phosphatidylinositol 3- kinase complex that functions in carboxypeptidase Y (CPY) sorting</fullName>
    </submittedName>
</protein>
<comment type="caution">
    <text evidence="1">The sequence shown here is derived from an EMBL/GenBank/DDBJ whole genome shotgun (WGS) entry which is preliminary data.</text>
</comment>
<dbReference type="GO" id="GO:0016301">
    <property type="term" value="F:kinase activity"/>
    <property type="evidence" value="ECO:0007669"/>
    <property type="project" value="UniProtKB-KW"/>
</dbReference>
<dbReference type="GeneID" id="64860400"/>
<keyword evidence="2" id="KW-1185">Reference proteome</keyword>
<reference evidence="1 2" key="1">
    <citation type="submission" date="2020-05" db="EMBL/GenBank/DDBJ databases">
        <authorList>
            <person name="Casaregola S."/>
            <person name="Devillers H."/>
            <person name="Grondin C."/>
        </authorList>
    </citation>
    <scope>NUCLEOTIDE SEQUENCE [LARGE SCALE GENOMIC DNA]</scope>
    <source>
        <strain evidence="1 2">CLIB 1767</strain>
    </source>
</reference>
<proteinExistence type="predicted"/>
<keyword evidence="1" id="KW-0645">Protease</keyword>
<dbReference type="RefSeq" id="XP_041409129.1">
    <property type="nucleotide sequence ID" value="XM_041553195.1"/>
</dbReference>
<dbReference type="GO" id="GO:0004180">
    <property type="term" value="F:carboxypeptidase activity"/>
    <property type="evidence" value="ECO:0007669"/>
    <property type="project" value="UniProtKB-KW"/>
</dbReference>
<keyword evidence="1" id="KW-0378">Hydrolase</keyword>
<dbReference type="GO" id="GO:0034272">
    <property type="term" value="C:phosphatidylinositol 3-kinase complex, class III, type II"/>
    <property type="evidence" value="ECO:0007669"/>
    <property type="project" value="InterPro"/>
</dbReference>
<keyword evidence="1" id="KW-0418">Kinase</keyword>
<sequence length="449" mass="52495">MTVQYLLQRRLRHLRSITINNVALQVDKNINNKEQTYRETIRSIDCFYVIESLKGVSLLVSEIQRSPLKAIQFNDVNFCGDSTTRFIFKIVVHVPDDLFPEHIVDNQWCIVKEYSVDLNHLQLVDRKNDNVQALNAPIFTMDDGCYTLKDINIERGSVPLSMHDNELQNKIFSTTKKSFTYNTVLKLNKLLEYIGQTHDETKKLSSKLEKPLSKTQETNKSKFENIETCKEQINKLITKKRTKIKLLKEEIEGHGTLIRSNTASSVDISDKTNVNDQYGNMYSNLFQTRNNIVHWRTKKLTQLVSIFKVQKFFDLAKQLNCDIYISVANKTNTELLIHRNQQEIVLSVIEKDKLQLQINKSLDIQERVNVFLGYFLLFIDILSNNIFNIVVPYKLMFYGSTSLINKVYPLYLPPAYSAYNQERFYEAIDLFNINIQQLKQYLTDHYNNI</sequence>
<dbReference type="InterPro" id="IPR040939">
    <property type="entry name" value="Vps38"/>
</dbReference>
<keyword evidence="1" id="KW-0121">Carboxypeptidase</keyword>
<dbReference type="AlphaFoldDB" id="A0A8H2VKJ9"/>
<accession>A0A8H2VKJ9</accession>
<dbReference type="Proteomes" id="UP000644660">
    <property type="component" value="Unassembled WGS sequence"/>
</dbReference>
<dbReference type="OrthoDB" id="4069826at2759"/>
<evidence type="ECO:0000313" key="1">
    <source>
        <dbReference type="EMBL" id="CAB4257285.1"/>
    </source>
</evidence>
<organism evidence="1 2">
    <name type="scientific">Maudiozyma barnettii</name>
    <dbReference type="NCBI Taxonomy" id="61262"/>
    <lineage>
        <taxon>Eukaryota</taxon>
        <taxon>Fungi</taxon>
        <taxon>Dikarya</taxon>
        <taxon>Ascomycota</taxon>
        <taxon>Saccharomycotina</taxon>
        <taxon>Saccharomycetes</taxon>
        <taxon>Saccharomycetales</taxon>
        <taxon>Saccharomycetaceae</taxon>
        <taxon>Maudiozyma</taxon>
    </lineage>
</organism>
<evidence type="ECO:0000313" key="2">
    <source>
        <dbReference type="Proteomes" id="UP000644660"/>
    </source>
</evidence>
<keyword evidence="1" id="KW-0808">Transferase</keyword>
<name>A0A8H2VKJ9_9SACH</name>
<gene>
    <name evidence="1" type="ORF">KABA2_14S00704</name>
</gene>